<name>A0A330L511_9BACT</name>
<dbReference type="Proteomes" id="UP000248168">
    <property type="component" value="Unassembled WGS sequence"/>
</dbReference>
<protein>
    <recommendedName>
        <fullName evidence="2">Phosphatidic acid phosphatase type 2/haloperoxidase domain-containing protein</fullName>
    </recommendedName>
</protein>
<feature type="transmembrane region" description="Helical" evidence="1">
    <location>
        <begin position="254"/>
        <end position="273"/>
    </location>
</feature>
<dbReference type="AlphaFoldDB" id="A0A330L511"/>
<dbReference type="InterPro" id="IPR000326">
    <property type="entry name" value="PAP2/HPO"/>
</dbReference>
<dbReference type="EMBL" id="OUNR01000012">
    <property type="protein sequence ID" value="SPP64901.1"/>
    <property type="molecule type" value="Genomic_DNA"/>
</dbReference>
<keyword evidence="4" id="KW-1185">Reference proteome</keyword>
<feature type="transmembrane region" description="Helical" evidence="1">
    <location>
        <begin position="198"/>
        <end position="216"/>
    </location>
</feature>
<evidence type="ECO:0000256" key="1">
    <source>
        <dbReference type="SAM" id="Phobius"/>
    </source>
</evidence>
<feature type="domain" description="Phosphatidic acid phosphatase type 2/haloperoxidase" evidence="2">
    <location>
        <begin position="102"/>
        <end position="213"/>
    </location>
</feature>
<accession>A0A330L511</accession>
<dbReference type="Gene3D" id="1.20.144.10">
    <property type="entry name" value="Phosphatidic acid phosphatase type 2/haloperoxidase"/>
    <property type="match status" value="1"/>
</dbReference>
<gene>
    <name evidence="3" type="ORF">NITLEN_20541</name>
</gene>
<feature type="transmembrane region" description="Helical" evidence="1">
    <location>
        <begin position="16"/>
        <end position="36"/>
    </location>
</feature>
<feature type="transmembrane region" description="Helical" evidence="1">
    <location>
        <begin position="169"/>
        <end position="186"/>
    </location>
</feature>
<proteinExistence type="predicted"/>
<keyword evidence="1" id="KW-0472">Membrane</keyword>
<feature type="transmembrane region" description="Helical" evidence="1">
    <location>
        <begin position="293"/>
        <end position="321"/>
    </location>
</feature>
<dbReference type="InterPro" id="IPR036938">
    <property type="entry name" value="PAP2/HPO_sf"/>
</dbReference>
<sequence length="365" mass="38410">MDNADPVPPAGQEPRVSSLVSLASLCAALACVFWGLRQLDGPTARYLRTITTPEGGGTLTVPWMAFVSHAGNWIGDGRQLLIVSAILLAVGWMLPASRGLAIGVQTLWAHGLATVLVHTVKHLVGRPRPKFSASGDWSIAPSLASGFDSFPSGHTTATVALAVVLSRRVPSLAVLCMSVAAFVALSRVLRGSHFPSDVFGGWVLGTVSGMVAAAPWKDWIRSVESALYHAAIGTVWGFALFWSLTYPVESGPESLFLIGVGALLVAVGFVAYLRKRWPSRVALTTSSTQGPILAMALGLSLMSTAPIVMASTGLLCVALWLRGDQAPNAMEESCWIPVLRECELIGAVLLSLAILVAGRGVLPLL</sequence>
<dbReference type="InParanoid" id="A0A330L511"/>
<reference evidence="4" key="1">
    <citation type="submission" date="2018-04" db="EMBL/GenBank/DDBJ databases">
        <authorList>
            <person name="Lucker S."/>
            <person name="Sakoula D."/>
        </authorList>
    </citation>
    <scope>NUCLEOTIDE SEQUENCE [LARGE SCALE GENOMIC DNA]</scope>
</reference>
<dbReference type="PANTHER" id="PTHR14969">
    <property type="entry name" value="SPHINGOSINE-1-PHOSPHATE PHOSPHOHYDROLASE"/>
    <property type="match status" value="1"/>
</dbReference>
<dbReference type="SUPFAM" id="SSF48317">
    <property type="entry name" value="Acid phosphatase/Vanadium-dependent haloperoxidase"/>
    <property type="match status" value="1"/>
</dbReference>
<evidence type="ECO:0000259" key="2">
    <source>
        <dbReference type="SMART" id="SM00014"/>
    </source>
</evidence>
<feature type="transmembrane region" description="Helical" evidence="1">
    <location>
        <begin position="80"/>
        <end position="101"/>
    </location>
</feature>
<feature type="transmembrane region" description="Helical" evidence="1">
    <location>
        <begin position="228"/>
        <end position="248"/>
    </location>
</feature>
<dbReference type="Pfam" id="PF01569">
    <property type="entry name" value="PAP2"/>
    <property type="match status" value="1"/>
</dbReference>
<feature type="transmembrane region" description="Helical" evidence="1">
    <location>
        <begin position="344"/>
        <end position="362"/>
    </location>
</feature>
<evidence type="ECO:0000313" key="4">
    <source>
        <dbReference type="Proteomes" id="UP000248168"/>
    </source>
</evidence>
<evidence type="ECO:0000313" key="3">
    <source>
        <dbReference type="EMBL" id="SPP64901.1"/>
    </source>
</evidence>
<dbReference type="RefSeq" id="WP_121989221.1">
    <property type="nucleotide sequence ID" value="NZ_OUNR01000012.1"/>
</dbReference>
<keyword evidence="1" id="KW-1133">Transmembrane helix</keyword>
<keyword evidence="1" id="KW-0812">Transmembrane</keyword>
<dbReference type="SMART" id="SM00014">
    <property type="entry name" value="acidPPc"/>
    <property type="match status" value="1"/>
</dbReference>
<dbReference type="PANTHER" id="PTHR14969:SF13">
    <property type="entry name" value="AT30094P"/>
    <property type="match status" value="1"/>
</dbReference>
<organism evidence="3 4">
    <name type="scientific">Nitrospira lenta</name>
    <dbReference type="NCBI Taxonomy" id="1436998"/>
    <lineage>
        <taxon>Bacteria</taxon>
        <taxon>Pseudomonadati</taxon>
        <taxon>Nitrospirota</taxon>
        <taxon>Nitrospiria</taxon>
        <taxon>Nitrospirales</taxon>
        <taxon>Nitrospiraceae</taxon>
        <taxon>Nitrospira</taxon>
    </lineage>
</organism>
<dbReference type="CDD" id="cd01610">
    <property type="entry name" value="PAP2_like"/>
    <property type="match status" value="1"/>
</dbReference>
<dbReference type="OrthoDB" id="9780507at2"/>